<name>A0ABU9IWV3_9GAMM</name>
<sequence length="235" mass="25432">MSGMRAHAAALIAAVLSAGCAGALPPEKETVGWQSLFDGRTTQGWRNVAGTTLDPRWQVVDGALVLTAPGGGDIVSVGTFADFELELEWRLAPGGNSGLFYRAIDAEPVWMRAVEFQLLDDQRAEDRFIASHRAGAVYDLVVPEGATLRPADEYNLARVVACGARVEHWLNGVRVAAYDLDSDDWRRRVAASKFAGQADFAMARRGHIGLQDHGDVVNVRNIRIRVLGADCAPVH</sequence>
<evidence type="ECO:0000256" key="1">
    <source>
        <dbReference type="SAM" id="SignalP"/>
    </source>
</evidence>
<evidence type="ECO:0000259" key="2">
    <source>
        <dbReference type="Pfam" id="PF06439"/>
    </source>
</evidence>
<dbReference type="RefSeq" id="WP_341724613.1">
    <property type="nucleotide sequence ID" value="NZ_JBBWWT010000001.1"/>
</dbReference>
<evidence type="ECO:0000313" key="3">
    <source>
        <dbReference type="EMBL" id="MEL1263439.1"/>
    </source>
</evidence>
<evidence type="ECO:0000313" key="4">
    <source>
        <dbReference type="Proteomes" id="UP001459204"/>
    </source>
</evidence>
<gene>
    <name evidence="3" type="ORF">AAD027_03510</name>
</gene>
<comment type="caution">
    <text evidence="3">The sequence shown here is derived from an EMBL/GenBank/DDBJ whole genome shotgun (WGS) entry which is preliminary data.</text>
</comment>
<dbReference type="EMBL" id="JBBWWT010000001">
    <property type="protein sequence ID" value="MEL1263439.1"/>
    <property type="molecule type" value="Genomic_DNA"/>
</dbReference>
<dbReference type="Pfam" id="PF06439">
    <property type="entry name" value="3keto-disac_hyd"/>
    <property type="match status" value="1"/>
</dbReference>
<feature type="signal peptide" evidence="1">
    <location>
        <begin position="1"/>
        <end position="23"/>
    </location>
</feature>
<organism evidence="3 4">
    <name type="scientific">Pseudoxanthomonas putridarboris</name>
    <dbReference type="NCBI Taxonomy" id="752605"/>
    <lineage>
        <taxon>Bacteria</taxon>
        <taxon>Pseudomonadati</taxon>
        <taxon>Pseudomonadota</taxon>
        <taxon>Gammaproteobacteria</taxon>
        <taxon>Lysobacterales</taxon>
        <taxon>Lysobacteraceae</taxon>
        <taxon>Pseudoxanthomonas</taxon>
    </lineage>
</organism>
<dbReference type="Proteomes" id="UP001459204">
    <property type="component" value="Unassembled WGS sequence"/>
</dbReference>
<feature type="chain" id="PRO_5046827898" evidence="1">
    <location>
        <begin position="24"/>
        <end position="235"/>
    </location>
</feature>
<accession>A0ABU9IWV3</accession>
<feature type="domain" description="3-keto-alpha-glucoside-1,2-lyase/3-keto-2-hydroxy-glucal hydratase" evidence="2">
    <location>
        <begin position="32"/>
        <end position="225"/>
    </location>
</feature>
<protein>
    <submittedName>
        <fullName evidence="3">DUF1080 domain-containing protein</fullName>
    </submittedName>
</protein>
<reference evidence="3 4" key="1">
    <citation type="submission" date="2024-04" db="EMBL/GenBank/DDBJ databases">
        <title>Draft genome sequence of Pseudoxanthomonas putridarboris WD12.</title>
        <authorList>
            <person name="Oh J."/>
        </authorList>
    </citation>
    <scope>NUCLEOTIDE SEQUENCE [LARGE SCALE GENOMIC DNA]</scope>
    <source>
        <strain evidence="3 4">WD12</strain>
    </source>
</reference>
<dbReference type="PROSITE" id="PS51257">
    <property type="entry name" value="PROKAR_LIPOPROTEIN"/>
    <property type="match status" value="1"/>
</dbReference>
<keyword evidence="4" id="KW-1185">Reference proteome</keyword>
<dbReference type="InterPro" id="IPR010496">
    <property type="entry name" value="AL/BT2_dom"/>
</dbReference>
<keyword evidence="1" id="KW-0732">Signal</keyword>
<proteinExistence type="predicted"/>
<dbReference type="Gene3D" id="2.60.120.560">
    <property type="entry name" value="Exo-inulinase, domain 1"/>
    <property type="match status" value="1"/>
</dbReference>